<proteinExistence type="predicted"/>
<evidence type="ECO:0000313" key="1">
    <source>
        <dbReference type="EMBL" id="TCK60568.1"/>
    </source>
</evidence>
<comment type="caution">
    <text evidence="1">The sequence shown here is derived from an EMBL/GenBank/DDBJ whole genome shotgun (WGS) entry which is preliminary data.</text>
</comment>
<name>A0A4R1K8C3_9BACT</name>
<reference evidence="1 2" key="1">
    <citation type="submission" date="2019-03" db="EMBL/GenBank/DDBJ databases">
        <title>Genomic Encyclopedia of Type Strains, Phase IV (KMG-IV): sequencing the most valuable type-strain genomes for metagenomic binning, comparative biology and taxonomic classification.</title>
        <authorList>
            <person name="Goeker M."/>
        </authorList>
    </citation>
    <scope>NUCLEOTIDE SEQUENCE [LARGE SCALE GENOMIC DNA]</scope>
    <source>
        <strain evidence="1 2">DSM 24984</strain>
    </source>
</reference>
<accession>A0A4R1K8C3</accession>
<protein>
    <submittedName>
        <fullName evidence="1">Uncharacterized protein</fullName>
    </submittedName>
</protein>
<sequence>MIYFKNKNYLFNEIRPPFTKEVKKRLSGVPDEHICHCLSFNSIQKIVCHSLNGRLTHELHRLWSALSNNVNSDKVYAIVEKIGEGYFAGKPPGYLIEAANSLLEQLNSAVNNLRKGNPEWKQRISDYYDPQNWYYYNGEAITASSQGFGRNTCIYYPPVPGRHGFYIEDSDKSGTQLYRLRNELSFYSVSGFGRLTIIQGSFMVKDSALSILFSSDNNFPVPQDIRYTSEPIYYRCDRGWVQLDEPSPLYLS</sequence>
<evidence type="ECO:0000313" key="2">
    <source>
        <dbReference type="Proteomes" id="UP000294614"/>
    </source>
</evidence>
<dbReference type="EMBL" id="SMGG01000004">
    <property type="protein sequence ID" value="TCK60568.1"/>
    <property type="molecule type" value="Genomic_DNA"/>
</dbReference>
<gene>
    <name evidence="1" type="ORF">C8D98_1445</name>
</gene>
<organism evidence="1 2">
    <name type="scientific">Seleniivibrio woodruffii</name>
    <dbReference type="NCBI Taxonomy" id="1078050"/>
    <lineage>
        <taxon>Bacteria</taxon>
        <taxon>Pseudomonadati</taxon>
        <taxon>Deferribacterota</taxon>
        <taxon>Deferribacteres</taxon>
        <taxon>Deferribacterales</taxon>
        <taxon>Geovibrionaceae</taxon>
        <taxon>Seleniivibrio</taxon>
    </lineage>
</organism>
<keyword evidence="2" id="KW-1185">Reference proteome</keyword>
<dbReference type="RefSeq" id="WP_132873364.1">
    <property type="nucleotide sequence ID" value="NZ_JAJUHT010000025.1"/>
</dbReference>
<dbReference type="Proteomes" id="UP000294614">
    <property type="component" value="Unassembled WGS sequence"/>
</dbReference>
<dbReference type="AlphaFoldDB" id="A0A4R1K8C3"/>